<dbReference type="Proteomes" id="UP001432027">
    <property type="component" value="Unassembled WGS sequence"/>
</dbReference>
<feature type="non-terminal residue" evidence="1">
    <location>
        <position position="100"/>
    </location>
</feature>
<organism evidence="1 2">
    <name type="scientific">Pristionchus entomophagus</name>
    <dbReference type="NCBI Taxonomy" id="358040"/>
    <lineage>
        <taxon>Eukaryota</taxon>
        <taxon>Metazoa</taxon>
        <taxon>Ecdysozoa</taxon>
        <taxon>Nematoda</taxon>
        <taxon>Chromadorea</taxon>
        <taxon>Rhabditida</taxon>
        <taxon>Rhabditina</taxon>
        <taxon>Diplogasteromorpha</taxon>
        <taxon>Diplogasteroidea</taxon>
        <taxon>Neodiplogasteridae</taxon>
        <taxon>Pristionchus</taxon>
    </lineage>
</organism>
<dbReference type="AlphaFoldDB" id="A0AAV5UJD0"/>
<evidence type="ECO:0000313" key="2">
    <source>
        <dbReference type="Proteomes" id="UP001432027"/>
    </source>
</evidence>
<reference evidence="1" key="1">
    <citation type="submission" date="2023-10" db="EMBL/GenBank/DDBJ databases">
        <title>Genome assembly of Pristionchus species.</title>
        <authorList>
            <person name="Yoshida K."/>
            <person name="Sommer R.J."/>
        </authorList>
    </citation>
    <scope>NUCLEOTIDE SEQUENCE</scope>
    <source>
        <strain evidence="1">RS0144</strain>
    </source>
</reference>
<name>A0AAV5UJD0_9BILA</name>
<gene>
    <name evidence="1" type="ORF">PENTCL1PPCAC_28213</name>
</gene>
<protein>
    <submittedName>
        <fullName evidence="1">Uncharacterized protein</fullName>
    </submittedName>
</protein>
<sequence length="100" mass="10806">RVVRVLGEGDGEVGGQDALVQLLQPAVHCVPVLERVFGTEQHAVTVVYDVLDSCVDSLHVGDLLVDAYLVPEVLVRLALRFSDHVRPCGRRSVHDDAPAA</sequence>
<feature type="non-terminal residue" evidence="1">
    <location>
        <position position="1"/>
    </location>
</feature>
<proteinExistence type="predicted"/>
<evidence type="ECO:0000313" key="1">
    <source>
        <dbReference type="EMBL" id="GMT06039.1"/>
    </source>
</evidence>
<dbReference type="EMBL" id="BTSX01000006">
    <property type="protein sequence ID" value="GMT06039.1"/>
    <property type="molecule type" value="Genomic_DNA"/>
</dbReference>
<keyword evidence="2" id="KW-1185">Reference proteome</keyword>
<comment type="caution">
    <text evidence="1">The sequence shown here is derived from an EMBL/GenBank/DDBJ whole genome shotgun (WGS) entry which is preliminary data.</text>
</comment>
<accession>A0AAV5UJD0</accession>